<keyword evidence="5" id="KW-0808">Transferase</keyword>
<dbReference type="AlphaFoldDB" id="A0A4U8Q016"/>
<dbReference type="Pfam" id="PF12833">
    <property type="entry name" value="HTH_18"/>
    <property type="match status" value="1"/>
</dbReference>
<dbReference type="InterPro" id="IPR003313">
    <property type="entry name" value="AraC-bd"/>
</dbReference>
<reference evidence="5 6" key="1">
    <citation type="journal article" date="2019" name="Anaerobe">
        <title>Detection of Robinsoniella peoriensis in multiple bone samples of a trauma patient.</title>
        <authorList>
            <person name="Schrottner P."/>
            <person name="Hartwich K."/>
            <person name="Bunk B."/>
            <person name="Schober I."/>
            <person name="Helbig S."/>
            <person name="Rudolph W.W."/>
            <person name="Gunzer F."/>
        </authorList>
    </citation>
    <scope>NUCLEOTIDE SEQUENCE [LARGE SCALE GENOMIC DNA]</scope>
    <source>
        <strain evidence="5 6">DSM 106044</strain>
    </source>
</reference>
<dbReference type="SUPFAM" id="SSF51215">
    <property type="entry name" value="Regulatory protein AraC"/>
    <property type="match status" value="1"/>
</dbReference>
<dbReference type="EC" id="2.1.1.-" evidence="5"/>
<comment type="caution">
    <text evidence="5">The sequence shown here is derived from an EMBL/GenBank/DDBJ whole genome shotgun (WGS) entry which is preliminary data.</text>
</comment>
<accession>A0A4U8Q016</accession>
<proteinExistence type="predicted"/>
<dbReference type="Gene3D" id="1.10.10.60">
    <property type="entry name" value="Homeodomain-like"/>
    <property type="match status" value="2"/>
</dbReference>
<dbReference type="GO" id="GO:0032259">
    <property type="term" value="P:methylation"/>
    <property type="evidence" value="ECO:0007669"/>
    <property type="project" value="UniProtKB-KW"/>
</dbReference>
<organism evidence="5 6">
    <name type="scientific">Robinsoniella peoriensis</name>
    <dbReference type="NCBI Taxonomy" id="180332"/>
    <lineage>
        <taxon>Bacteria</taxon>
        <taxon>Bacillati</taxon>
        <taxon>Bacillota</taxon>
        <taxon>Clostridia</taxon>
        <taxon>Lachnospirales</taxon>
        <taxon>Lachnospiraceae</taxon>
        <taxon>Robinsoniella</taxon>
    </lineage>
</organism>
<dbReference type="PROSITE" id="PS01124">
    <property type="entry name" value="HTH_ARAC_FAMILY_2"/>
    <property type="match status" value="1"/>
</dbReference>
<dbReference type="InterPro" id="IPR009057">
    <property type="entry name" value="Homeodomain-like_sf"/>
</dbReference>
<dbReference type="GO" id="GO:0043565">
    <property type="term" value="F:sequence-specific DNA binding"/>
    <property type="evidence" value="ECO:0007669"/>
    <property type="project" value="InterPro"/>
</dbReference>
<evidence type="ECO:0000256" key="1">
    <source>
        <dbReference type="ARBA" id="ARBA00023015"/>
    </source>
</evidence>
<evidence type="ECO:0000313" key="5">
    <source>
        <dbReference type="EMBL" id="TLC98001.1"/>
    </source>
</evidence>
<dbReference type="PROSITE" id="PS00041">
    <property type="entry name" value="HTH_ARAC_FAMILY_1"/>
    <property type="match status" value="1"/>
</dbReference>
<name>A0A4U8Q016_9FIRM</name>
<dbReference type="STRING" id="180332.GCA_000797495_01708"/>
<dbReference type="PANTHER" id="PTHR43280">
    <property type="entry name" value="ARAC-FAMILY TRANSCRIPTIONAL REGULATOR"/>
    <property type="match status" value="1"/>
</dbReference>
<gene>
    <name evidence="5" type="primary">adaA_18</name>
    <name evidence="5" type="ORF">DSM106044_05369</name>
</gene>
<evidence type="ECO:0000313" key="6">
    <source>
        <dbReference type="Proteomes" id="UP000306509"/>
    </source>
</evidence>
<dbReference type="Proteomes" id="UP000306509">
    <property type="component" value="Unassembled WGS sequence"/>
</dbReference>
<dbReference type="InterPro" id="IPR020449">
    <property type="entry name" value="Tscrpt_reg_AraC-type_HTH"/>
</dbReference>
<sequence>MTTISSGLLPASQIYFHTPSSTAANGFLYPLCIGHFYCDHTYQIRRSSFDSFLAILVIRGTGFIEIDGVTHIIKAGELTMIDCYKPHAYGARNSWEFYWIHFDGMTARHYFNLIQNKYPHIFHLSQDAFAETLLPVSAILDSFSCQISCKEIQMSKFITDMLTSILISEESTPADHSPSAGISPVELATAYIRQHYQETITVEELAEKAALSPYYFIREFKKETGLTPHSYLTAMRINSAKFYLRTTGRSIKEIGFACGFQSENSFCITFKKQEGMTPTQFRDGDL</sequence>
<dbReference type="Pfam" id="PF02311">
    <property type="entry name" value="AraC_binding"/>
    <property type="match status" value="1"/>
</dbReference>
<dbReference type="GO" id="GO:0003700">
    <property type="term" value="F:DNA-binding transcription factor activity"/>
    <property type="evidence" value="ECO:0007669"/>
    <property type="project" value="InterPro"/>
</dbReference>
<keyword evidence="1" id="KW-0805">Transcription regulation</keyword>
<feature type="domain" description="HTH araC/xylS-type" evidence="4">
    <location>
        <begin position="186"/>
        <end position="284"/>
    </location>
</feature>
<dbReference type="PANTHER" id="PTHR43280:SF2">
    <property type="entry name" value="HTH-TYPE TRANSCRIPTIONAL REGULATOR EXSA"/>
    <property type="match status" value="1"/>
</dbReference>
<dbReference type="SUPFAM" id="SSF46689">
    <property type="entry name" value="Homeodomain-like"/>
    <property type="match status" value="2"/>
</dbReference>
<dbReference type="RefSeq" id="WP_047834235.1">
    <property type="nucleotide sequence ID" value="NZ_JBHTNY010000019.1"/>
</dbReference>
<dbReference type="InterPro" id="IPR018062">
    <property type="entry name" value="HTH_AraC-typ_CS"/>
</dbReference>
<dbReference type="SMART" id="SM00342">
    <property type="entry name" value="HTH_ARAC"/>
    <property type="match status" value="1"/>
</dbReference>
<keyword evidence="6" id="KW-1185">Reference proteome</keyword>
<dbReference type="EMBL" id="QGQD01000107">
    <property type="protein sequence ID" value="TLC98001.1"/>
    <property type="molecule type" value="Genomic_DNA"/>
</dbReference>
<evidence type="ECO:0000256" key="2">
    <source>
        <dbReference type="ARBA" id="ARBA00023125"/>
    </source>
</evidence>
<keyword evidence="3" id="KW-0804">Transcription</keyword>
<dbReference type="InterPro" id="IPR037923">
    <property type="entry name" value="HTH-like"/>
</dbReference>
<dbReference type="GO" id="GO:0008168">
    <property type="term" value="F:methyltransferase activity"/>
    <property type="evidence" value="ECO:0007669"/>
    <property type="project" value="UniProtKB-KW"/>
</dbReference>
<dbReference type="InterPro" id="IPR018060">
    <property type="entry name" value="HTH_AraC"/>
</dbReference>
<protein>
    <submittedName>
        <fullName evidence="5">Methylphosphotriester-DNA--protein-cysteine S-methyltransferase</fullName>
        <ecNumber evidence="5">2.1.1.-</ecNumber>
    </submittedName>
</protein>
<keyword evidence="5" id="KW-0489">Methyltransferase</keyword>
<evidence type="ECO:0000259" key="4">
    <source>
        <dbReference type="PROSITE" id="PS01124"/>
    </source>
</evidence>
<dbReference type="PRINTS" id="PR00032">
    <property type="entry name" value="HTHARAC"/>
</dbReference>
<dbReference type="Gene3D" id="2.60.120.280">
    <property type="entry name" value="Regulatory protein AraC"/>
    <property type="match status" value="1"/>
</dbReference>
<evidence type="ECO:0000256" key="3">
    <source>
        <dbReference type="ARBA" id="ARBA00023163"/>
    </source>
</evidence>
<keyword evidence="2" id="KW-0238">DNA-binding</keyword>